<dbReference type="EMBL" id="DSID01000185">
    <property type="protein sequence ID" value="HEX70071.1"/>
    <property type="molecule type" value="Genomic_DNA"/>
</dbReference>
<gene>
    <name evidence="1" type="ORF">ENP13_02345</name>
</gene>
<evidence type="ECO:0000313" key="1">
    <source>
        <dbReference type="EMBL" id="HEX70071.1"/>
    </source>
</evidence>
<organism evidence="1">
    <name type="scientific">Thermorudis sp</name>
    <dbReference type="NCBI Taxonomy" id="1969470"/>
    <lineage>
        <taxon>Bacteria</taxon>
        <taxon>Pseudomonadati</taxon>
        <taxon>Thermomicrobiota</taxon>
        <taxon>Thermomicrobia</taxon>
        <taxon>Thermomicrobia incertae sedis</taxon>
        <taxon>Thermorudis</taxon>
    </lineage>
</organism>
<protein>
    <submittedName>
        <fullName evidence="1">DUF3303 domain-containing protein</fullName>
    </submittedName>
</protein>
<dbReference type="Pfam" id="PF11746">
    <property type="entry name" value="DUF3303"/>
    <property type="match status" value="1"/>
</dbReference>
<dbReference type="AlphaFoldDB" id="A0A7C2W9Z7"/>
<sequence length="104" mass="11418">MLFVTLWELNENMAEQERLAIAQKLTSSALFPPAGVNVLRWDGTPDGWGILVMEADRAEDVFRAIDQWRAAGSGFFKATRTAPALPIQQVLPLGQEILTALGAH</sequence>
<dbReference type="InterPro" id="IPR021734">
    <property type="entry name" value="DUF3303"/>
</dbReference>
<accession>A0A7C2W9Z7</accession>
<reference evidence="1" key="1">
    <citation type="journal article" date="2020" name="mSystems">
        <title>Genome- and Community-Level Interaction Insights into Carbon Utilization and Element Cycling Functions of Hydrothermarchaeota in Hydrothermal Sediment.</title>
        <authorList>
            <person name="Zhou Z."/>
            <person name="Liu Y."/>
            <person name="Xu W."/>
            <person name="Pan J."/>
            <person name="Luo Z.H."/>
            <person name="Li M."/>
        </authorList>
    </citation>
    <scope>NUCLEOTIDE SEQUENCE [LARGE SCALE GENOMIC DNA]</scope>
    <source>
        <strain evidence="1">SpSt-192</strain>
    </source>
</reference>
<comment type="caution">
    <text evidence="1">The sequence shown here is derived from an EMBL/GenBank/DDBJ whole genome shotgun (WGS) entry which is preliminary data.</text>
</comment>
<proteinExistence type="predicted"/>
<name>A0A7C2W9Z7_9BACT</name>